<comment type="subcellular location">
    <subcellularLocation>
        <location evidence="1">Secreted</location>
    </subcellularLocation>
</comment>
<feature type="transmembrane region" description="Helical" evidence="4">
    <location>
        <begin position="40"/>
        <end position="62"/>
    </location>
</feature>
<accession>F8Q6S3</accession>
<evidence type="ECO:0008006" key="7">
    <source>
        <dbReference type="Google" id="ProtNLM"/>
    </source>
</evidence>
<dbReference type="AlphaFoldDB" id="F8Q6S3"/>
<evidence type="ECO:0000313" key="6">
    <source>
        <dbReference type="Proteomes" id="UP000008063"/>
    </source>
</evidence>
<dbReference type="InParanoid" id="F8Q6S3"/>
<dbReference type="Gene3D" id="2.40.40.10">
    <property type="entry name" value="RlpA-like domain"/>
    <property type="match status" value="1"/>
</dbReference>
<dbReference type="HOGENOM" id="CLU_111635_0_0_1"/>
<keyword evidence="3" id="KW-0964">Secreted</keyword>
<protein>
    <recommendedName>
        <fullName evidence="7">Cerato-platanin-domain-containing protein</fullName>
    </recommendedName>
</protein>
<organism evidence="6">
    <name type="scientific">Serpula lacrymans var. lacrymans (strain S7.3)</name>
    <name type="common">Dry rot fungus</name>
    <dbReference type="NCBI Taxonomy" id="936435"/>
    <lineage>
        <taxon>Eukaryota</taxon>
        <taxon>Fungi</taxon>
        <taxon>Dikarya</taxon>
        <taxon>Basidiomycota</taxon>
        <taxon>Agaricomycotina</taxon>
        <taxon>Agaricomycetes</taxon>
        <taxon>Agaricomycetidae</taxon>
        <taxon>Boletales</taxon>
        <taxon>Coniophorineae</taxon>
        <taxon>Serpulaceae</taxon>
        <taxon>Serpula</taxon>
    </lineage>
</organism>
<dbReference type="Pfam" id="PF07249">
    <property type="entry name" value="Cerato-platanin"/>
    <property type="match status" value="1"/>
</dbReference>
<evidence type="ECO:0000256" key="4">
    <source>
        <dbReference type="SAM" id="Phobius"/>
    </source>
</evidence>
<sequence>MAGKPRRCRLRRLGFGGICIRSIFFCISTSLTPFQSKPPVFYPTTFIMMFTSVIATLVAFAIPALAQTTVSVSYDTSYDNGAASLSTVACSDGVYGLETEGYTTFSSLPDFPYIGGAPAITGWDSPSCGTCWELNYSAGSINETIYVTAMDVGQDGFNLSLEAMNALTNNLAQQLGRISATATLVSNSSCGF</sequence>
<keyword evidence="4" id="KW-0472">Membrane</keyword>
<keyword evidence="4" id="KW-0812">Transmembrane</keyword>
<dbReference type="CDD" id="cd22778">
    <property type="entry name" value="DPBB_CEPL-like"/>
    <property type="match status" value="1"/>
</dbReference>
<dbReference type="GO" id="GO:0005576">
    <property type="term" value="C:extracellular region"/>
    <property type="evidence" value="ECO:0007669"/>
    <property type="project" value="UniProtKB-SubCell"/>
</dbReference>
<evidence type="ECO:0000256" key="3">
    <source>
        <dbReference type="ARBA" id="ARBA00022525"/>
    </source>
</evidence>
<evidence type="ECO:0000313" key="5">
    <source>
        <dbReference type="EMBL" id="EGN96311.1"/>
    </source>
</evidence>
<dbReference type="Proteomes" id="UP000008063">
    <property type="component" value="Unassembled WGS sequence"/>
</dbReference>
<name>F8Q6S3_SERL3</name>
<dbReference type="InterPro" id="IPR010829">
    <property type="entry name" value="Cerato-platanin"/>
</dbReference>
<proteinExistence type="inferred from homology"/>
<dbReference type="eggNOG" id="ENOG502SQTH">
    <property type="taxonomic scope" value="Eukaryota"/>
</dbReference>
<dbReference type="SUPFAM" id="SSF50685">
    <property type="entry name" value="Barwin-like endoglucanases"/>
    <property type="match status" value="1"/>
</dbReference>
<keyword evidence="4" id="KW-1133">Transmembrane helix</keyword>
<reference evidence="6" key="1">
    <citation type="journal article" date="2011" name="Science">
        <title>The plant cell wall-decomposing machinery underlies the functional diversity of forest fungi.</title>
        <authorList>
            <person name="Eastwood D.C."/>
            <person name="Floudas D."/>
            <person name="Binder M."/>
            <person name="Majcherczyk A."/>
            <person name="Schneider P."/>
            <person name="Aerts A."/>
            <person name="Asiegbu F.O."/>
            <person name="Baker S.E."/>
            <person name="Barry K."/>
            <person name="Bendiksby M."/>
            <person name="Blumentritt M."/>
            <person name="Coutinho P.M."/>
            <person name="Cullen D."/>
            <person name="de Vries R.P."/>
            <person name="Gathman A."/>
            <person name="Goodell B."/>
            <person name="Henrissat B."/>
            <person name="Ihrmark K."/>
            <person name="Kauserud H."/>
            <person name="Kohler A."/>
            <person name="LaButti K."/>
            <person name="Lapidus A."/>
            <person name="Lavin J.L."/>
            <person name="Lee Y.-H."/>
            <person name="Lindquist E."/>
            <person name="Lilly W."/>
            <person name="Lucas S."/>
            <person name="Morin E."/>
            <person name="Murat C."/>
            <person name="Oguiza J.A."/>
            <person name="Park J."/>
            <person name="Pisabarro A.G."/>
            <person name="Riley R."/>
            <person name="Rosling A."/>
            <person name="Salamov A."/>
            <person name="Schmidt O."/>
            <person name="Schmutz J."/>
            <person name="Skrede I."/>
            <person name="Stenlid J."/>
            <person name="Wiebenga A."/>
            <person name="Xie X."/>
            <person name="Kuees U."/>
            <person name="Hibbett D.S."/>
            <person name="Hoffmeister D."/>
            <person name="Hoegberg N."/>
            <person name="Martin F."/>
            <person name="Grigoriev I.V."/>
            <person name="Watkinson S.C."/>
        </authorList>
    </citation>
    <scope>NUCLEOTIDE SEQUENCE [LARGE SCALE GENOMIC DNA]</scope>
    <source>
        <strain evidence="6">strain S7.3</strain>
    </source>
</reference>
<dbReference type="OrthoDB" id="4898945at2759"/>
<comment type="similarity">
    <text evidence="2">Belongs to the cerato-platanin family.</text>
</comment>
<dbReference type="OMA" id="NIAESAM"/>
<dbReference type="EMBL" id="GL945484">
    <property type="protein sequence ID" value="EGN96311.1"/>
    <property type="molecule type" value="Genomic_DNA"/>
</dbReference>
<gene>
    <name evidence="5" type="ORF">SERLA73DRAFT_162165</name>
</gene>
<keyword evidence="6" id="KW-1185">Reference proteome</keyword>
<feature type="transmembrane region" description="Helical" evidence="4">
    <location>
        <begin position="12"/>
        <end position="34"/>
    </location>
</feature>
<evidence type="ECO:0000256" key="2">
    <source>
        <dbReference type="ARBA" id="ARBA00010421"/>
    </source>
</evidence>
<dbReference type="InterPro" id="IPR036908">
    <property type="entry name" value="RlpA-like_sf"/>
</dbReference>
<evidence type="ECO:0000256" key="1">
    <source>
        <dbReference type="ARBA" id="ARBA00004613"/>
    </source>
</evidence>